<sequence>MFTAKEINRLKILQGITERNLSLGQPADIFHELPLLVHRLCMRSI</sequence>
<comment type="caution">
    <text evidence="1">The sequence shown here is derived from an EMBL/GenBank/DDBJ whole genome shotgun (WGS) entry which is preliminary data.</text>
</comment>
<organism evidence="1 2">
    <name type="scientific">Enterobacter asburiae</name>
    <dbReference type="NCBI Taxonomy" id="61645"/>
    <lineage>
        <taxon>Bacteria</taxon>
        <taxon>Pseudomonadati</taxon>
        <taxon>Pseudomonadota</taxon>
        <taxon>Gammaproteobacteria</taxon>
        <taxon>Enterobacterales</taxon>
        <taxon>Enterobacteriaceae</taxon>
        <taxon>Enterobacter</taxon>
        <taxon>Enterobacter cloacae complex</taxon>
    </lineage>
</organism>
<proteinExistence type="predicted"/>
<dbReference type="EMBL" id="AYIP01000002">
    <property type="protein sequence ID" value="ESM40298.1"/>
    <property type="molecule type" value="Genomic_DNA"/>
</dbReference>
<evidence type="ECO:0000313" key="1">
    <source>
        <dbReference type="EMBL" id="ESM40298.1"/>
    </source>
</evidence>
<accession>A0ABC9UH36</accession>
<evidence type="ECO:0000313" key="2">
    <source>
        <dbReference type="Proteomes" id="UP000017391"/>
    </source>
</evidence>
<dbReference type="Proteomes" id="UP000017391">
    <property type="component" value="Unassembled WGS sequence"/>
</dbReference>
<name>A0ABC9UH36_ENTAS</name>
<protein>
    <submittedName>
        <fullName evidence="1">Uncharacterized protein</fullName>
    </submittedName>
</protein>
<dbReference type="AlphaFoldDB" id="A0ABC9UH36"/>
<gene>
    <name evidence="1" type="ORF">L402_00475</name>
</gene>
<reference evidence="2" key="1">
    <citation type="submission" date="2013-09" db="EMBL/GenBank/DDBJ databases">
        <title>The Genome Sequence of Enterobacter cloacae BWH 31.</title>
        <authorList>
            <consortium name="The Broad Institute Genomics Platform"/>
            <consortium name="The Broad Institute Genome Sequencing Center for Infectious Disease"/>
            <person name="Murphy C."/>
            <person name="Cosimi L."/>
            <person name="Cerqueira G."/>
            <person name="Feldgarden M."/>
            <person name="Hung D."/>
            <person name="Onderdonk A.B."/>
            <person name="Ferraro M.J."/>
            <person name="Hooper D."/>
            <person name="Dekker J."/>
            <person name="O'Brien T."/>
            <person name="Huang S."/>
            <person name="Quan V."/>
            <person name="Ernst C."/>
            <person name="Delaney M."/>
            <person name="DuBois A."/>
            <person name="Young S.K."/>
            <person name="Zeng Q."/>
            <person name="Gargeya S."/>
            <person name="Fitzgerald M."/>
            <person name="Abouelleil A."/>
            <person name="Alvarado L."/>
            <person name="Berlin A.M."/>
            <person name="Chapman S.B."/>
            <person name="Gainer-Dewar J."/>
            <person name="Goldberg J."/>
            <person name="Gnerre S."/>
            <person name="Griggs A."/>
            <person name="Gujja S."/>
            <person name="Hansen M."/>
            <person name="Howarth C."/>
            <person name="Imamovic A."/>
            <person name="Ireland A."/>
            <person name="Larimer J."/>
            <person name="McCowan C."/>
            <person name="Murphy C."/>
            <person name="Pearson M."/>
            <person name="Poon T.W."/>
            <person name="Priest M."/>
            <person name="Roberts A."/>
            <person name="Saif S."/>
            <person name="Shea T."/>
            <person name="Sykes S."/>
            <person name="Wortman J."/>
            <person name="Nusbaum C."/>
            <person name="Birren B."/>
        </authorList>
    </citation>
    <scope>NUCLEOTIDE SEQUENCE [LARGE SCALE GENOMIC DNA]</scope>
    <source>
        <strain evidence="2">BWH 31</strain>
    </source>
</reference>